<dbReference type="SUPFAM" id="SSF53335">
    <property type="entry name" value="S-adenosyl-L-methionine-dependent methyltransferases"/>
    <property type="match status" value="1"/>
</dbReference>
<dbReference type="InterPro" id="IPR001077">
    <property type="entry name" value="COMT_C"/>
</dbReference>
<dbReference type="GO" id="GO:0032259">
    <property type="term" value="P:methylation"/>
    <property type="evidence" value="ECO:0007669"/>
    <property type="project" value="UniProtKB-KW"/>
</dbReference>
<feature type="domain" description="O-methyltransferase C-terminal" evidence="4">
    <location>
        <begin position="23"/>
        <end position="209"/>
    </location>
</feature>
<reference evidence="5" key="1">
    <citation type="submission" date="2019-02" db="EMBL/GenBank/DDBJ databases">
        <authorList>
            <person name="Gruber-Vodicka R. H."/>
            <person name="Seah K. B. B."/>
        </authorList>
    </citation>
    <scope>NUCLEOTIDE SEQUENCE</scope>
    <source>
        <strain evidence="5">BECK_DK47</strain>
    </source>
</reference>
<organism evidence="5">
    <name type="scientific">Candidatus Kentrum sp. DK</name>
    <dbReference type="NCBI Taxonomy" id="2126562"/>
    <lineage>
        <taxon>Bacteria</taxon>
        <taxon>Pseudomonadati</taxon>
        <taxon>Pseudomonadota</taxon>
        <taxon>Gammaproteobacteria</taxon>
        <taxon>Candidatus Kentrum</taxon>
    </lineage>
</organism>
<keyword evidence="1 5" id="KW-0489">Methyltransferase</keyword>
<dbReference type="InterPro" id="IPR029063">
    <property type="entry name" value="SAM-dependent_MTases_sf"/>
</dbReference>
<dbReference type="Gene3D" id="3.40.50.150">
    <property type="entry name" value="Vaccinia Virus protein VP39"/>
    <property type="match status" value="1"/>
</dbReference>
<evidence type="ECO:0000256" key="2">
    <source>
        <dbReference type="ARBA" id="ARBA00022679"/>
    </source>
</evidence>
<evidence type="ECO:0000259" key="4">
    <source>
        <dbReference type="Pfam" id="PF00891"/>
    </source>
</evidence>
<dbReference type="PANTHER" id="PTHR43712">
    <property type="entry name" value="PUTATIVE (AFU_ORTHOLOGUE AFUA_4G14580)-RELATED"/>
    <property type="match status" value="1"/>
</dbReference>
<evidence type="ECO:0000256" key="1">
    <source>
        <dbReference type="ARBA" id="ARBA00022603"/>
    </source>
</evidence>
<gene>
    <name evidence="5" type="ORF">BECKDK2373B_GA0170837_104533</name>
</gene>
<dbReference type="Pfam" id="PF00891">
    <property type="entry name" value="Methyltransf_2"/>
    <property type="match status" value="1"/>
</dbReference>
<keyword evidence="5" id="KW-0830">Ubiquinone</keyword>
<protein>
    <submittedName>
        <fullName evidence="5">Ubiquinone/menaquinone biosynthesis C-methylase UbiE</fullName>
    </submittedName>
</protein>
<dbReference type="AlphaFoldDB" id="A0A450SKW9"/>
<name>A0A450SKW9_9GAMM</name>
<proteinExistence type="predicted"/>
<dbReference type="EMBL" id="CAADEX010000045">
    <property type="protein sequence ID" value="VFJ54207.1"/>
    <property type="molecule type" value="Genomic_DNA"/>
</dbReference>
<sequence>MTESLQTGQRQSERNRDGEEEDFFAALYSDQARLKVFLGAMTALSGQTNRIMAEKLPWSDYQSFVDVGAAEGGLVVEIARRHSHLSGIGFDLPPVRLAFEDYVERNLPDGKIRFFGGDFFKQPLPKVDVVLMGHVLHDWDLEQKRYLLRSAYDAIPQGGMVVVYETLIDDARSQNAFGLLMSLNMLLETSGGFDYTGADCRAWMEEAGFGDIRQEHLAGPDSMMIGFKE</sequence>
<evidence type="ECO:0000256" key="3">
    <source>
        <dbReference type="ARBA" id="ARBA00022691"/>
    </source>
</evidence>
<dbReference type="PROSITE" id="PS51683">
    <property type="entry name" value="SAM_OMT_II"/>
    <property type="match status" value="1"/>
</dbReference>
<keyword evidence="2" id="KW-0808">Transferase</keyword>
<dbReference type="InterPro" id="IPR016461">
    <property type="entry name" value="COMT-like"/>
</dbReference>
<dbReference type="CDD" id="cd02440">
    <property type="entry name" value="AdoMet_MTases"/>
    <property type="match status" value="1"/>
</dbReference>
<evidence type="ECO:0000313" key="5">
    <source>
        <dbReference type="EMBL" id="VFJ54207.1"/>
    </source>
</evidence>
<dbReference type="GO" id="GO:0008171">
    <property type="term" value="F:O-methyltransferase activity"/>
    <property type="evidence" value="ECO:0007669"/>
    <property type="project" value="InterPro"/>
</dbReference>
<accession>A0A450SKW9</accession>
<keyword evidence="3" id="KW-0949">S-adenosyl-L-methionine</keyword>
<dbReference type="PANTHER" id="PTHR43712:SF2">
    <property type="entry name" value="O-METHYLTRANSFERASE CICE"/>
    <property type="match status" value="1"/>
</dbReference>